<reference evidence="1" key="2">
    <citation type="submission" date="2022-06" db="UniProtKB">
        <authorList>
            <consortium name="EnsemblMetazoa"/>
        </authorList>
    </citation>
    <scope>IDENTIFICATION</scope>
    <source>
        <strain evidence="1">PS312</strain>
    </source>
</reference>
<dbReference type="AlphaFoldDB" id="A0A2A6CMT3"/>
<reference evidence="2" key="1">
    <citation type="journal article" date="2008" name="Nat. Genet.">
        <title>The Pristionchus pacificus genome provides a unique perspective on nematode lifestyle and parasitism.</title>
        <authorList>
            <person name="Dieterich C."/>
            <person name="Clifton S.W."/>
            <person name="Schuster L.N."/>
            <person name="Chinwalla A."/>
            <person name="Delehaunty K."/>
            <person name="Dinkelacker I."/>
            <person name="Fulton L."/>
            <person name="Fulton R."/>
            <person name="Godfrey J."/>
            <person name="Minx P."/>
            <person name="Mitreva M."/>
            <person name="Roeseler W."/>
            <person name="Tian H."/>
            <person name="Witte H."/>
            <person name="Yang S.P."/>
            <person name="Wilson R.K."/>
            <person name="Sommer R.J."/>
        </authorList>
    </citation>
    <scope>NUCLEOTIDE SEQUENCE [LARGE SCALE GENOMIC DNA]</scope>
    <source>
        <strain evidence="2">PS312</strain>
    </source>
</reference>
<keyword evidence="2" id="KW-1185">Reference proteome</keyword>
<dbReference type="EnsemblMetazoa" id="PPA16411.1">
    <property type="protein sequence ID" value="PPA16411.1"/>
    <property type="gene ID" value="WBGene00105965"/>
</dbReference>
<gene>
    <name evidence="1" type="primary">WBGene00105965</name>
</gene>
<evidence type="ECO:0000313" key="1">
    <source>
        <dbReference type="EnsemblMetazoa" id="PPA16411.1"/>
    </source>
</evidence>
<proteinExistence type="predicted"/>
<accession>A0A8R1UCL6</accession>
<evidence type="ECO:0000313" key="2">
    <source>
        <dbReference type="Proteomes" id="UP000005239"/>
    </source>
</evidence>
<organism evidence="1 2">
    <name type="scientific">Pristionchus pacificus</name>
    <name type="common">Parasitic nematode worm</name>
    <dbReference type="NCBI Taxonomy" id="54126"/>
    <lineage>
        <taxon>Eukaryota</taxon>
        <taxon>Metazoa</taxon>
        <taxon>Ecdysozoa</taxon>
        <taxon>Nematoda</taxon>
        <taxon>Chromadorea</taxon>
        <taxon>Rhabditida</taxon>
        <taxon>Rhabditina</taxon>
        <taxon>Diplogasteromorpha</taxon>
        <taxon>Diplogasteroidea</taxon>
        <taxon>Neodiplogasteridae</taxon>
        <taxon>Pristionchus</taxon>
    </lineage>
</organism>
<dbReference type="Proteomes" id="UP000005239">
    <property type="component" value="Unassembled WGS sequence"/>
</dbReference>
<protein>
    <submittedName>
        <fullName evidence="1">Uncharacterized protein</fullName>
    </submittedName>
</protein>
<accession>A0A2A6CMT3</accession>
<sequence length="262" mass="29099">MKLLLFVLASIWIPDLIEADRCNVCDPTCRWVDCYRGPVHGPGKKREMVEEGGAVVEKLAPVKREVAIGDAVQKRDRCNVCDPTCRWVDCYRGPVHGPGKKREMVEEGGAVVEKLVPVKREVAIGDTVQKRDRCNVCDPTCRWVDCYRGPVHGPGKKREAAEDVVEKRGAQGETYPSCICRYSQCTMCSYLEDGRQYCRQVSSCYTGGGKREALLRGIEKRAADAAMPCKIDHSHFEGAAPLIPPPFLLVFVCLIKNGGIEI</sequence>
<name>A0A2A6CMT3_PRIPA</name>